<evidence type="ECO:0000313" key="2">
    <source>
        <dbReference type="Proteomes" id="UP001055879"/>
    </source>
</evidence>
<organism evidence="1 2">
    <name type="scientific">Arctium lappa</name>
    <name type="common">Greater burdock</name>
    <name type="synonym">Lappa major</name>
    <dbReference type="NCBI Taxonomy" id="4217"/>
    <lineage>
        <taxon>Eukaryota</taxon>
        <taxon>Viridiplantae</taxon>
        <taxon>Streptophyta</taxon>
        <taxon>Embryophyta</taxon>
        <taxon>Tracheophyta</taxon>
        <taxon>Spermatophyta</taxon>
        <taxon>Magnoliopsida</taxon>
        <taxon>eudicotyledons</taxon>
        <taxon>Gunneridae</taxon>
        <taxon>Pentapetalae</taxon>
        <taxon>asterids</taxon>
        <taxon>campanulids</taxon>
        <taxon>Asterales</taxon>
        <taxon>Asteraceae</taxon>
        <taxon>Carduoideae</taxon>
        <taxon>Cardueae</taxon>
        <taxon>Arctiinae</taxon>
        <taxon>Arctium</taxon>
    </lineage>
</organism>
<gene>
    <name evidence="1" type="ORF">L6452_09431</name>
</gene>
<comment type="caution">
    <text evidence="1">The sequence shown here is derived from an EMBL/GenBank/DDBJ whole genome shotgun (WGS) entry which is preliminary data.</text>
</comment>
<dbReference type="Proteomes" id="UP001055879">
    <property type="component" value="Linkage Group LG03"/>
</dbReference>
<keyword evidence="2" id="KW-1185">Reference proteome</keyword>
<accession>A0ACB9DK11</accession>
<dbReference type="EMBL" id="CM042049">
    <property type="protein sequence ID" value="KAI3746989.1"/>
    <property type="molecule type" value="Genomic_DNA"/>
</dbReference>
<name>A0ACB9DK11_ARCLA</name>
<reference evidence="1 2" key="2">
    <citation type="journal article" date="2022" name="Mol. Ecol. Resour.">
        <title>The genomes of chicory, endive, great burdock and yacon provide insights into Asteraceae paleo-polyploidization history and plant inulin production.</title>
        <authorList>
            <person name="Fan W."/>
            <person name="Wang S."/>
            <person name="Wang H."/>
            <person name="Wang A."/>
            <person name="Jiang F."/>
            <person name="Liu H."/>
            <person name="Zhao H."/>
            <person name="Xu D."/>
            <person name="Zhang Y."/>
        </authorList>
    </citation>
    <scope>NUCLEOTIDE SEQUENCE [LARGE SCALE GENOMIC DNA]</scope>
    <source>
        <strain evidence="2">cv. Niubang</strain>
    </source>
</reference>
<evidence type="ECO:0000313" key="1">
    <source>
        <dbReference type="EMBL" id="KAI3746989.1"/>
    </source>
</evidence>
<reference evidence="2" key="1">
    <citation type="journal article" date="2022" name="Mol. Ecol. Resour.">
        <title>The genomes of chicory, endive, great burdock and yacon provide insights into Asteraceae palaeo-polyploidization history and plant inulin production.</title>
        <authorList>
            <person name="Fan W."/>
            <person name="Wang S."/>
            <person name="Wang H."/>
            <person name="Wang A."/>
            <person name="Jiang F."/>
            <person name="Liu H."/>
            <person name="Zhao H."/>
            <person name="Xu D."/>
            <person name="Zhang Y."/>
        </authorList>
    </citation>
    <scope>NUCLEOTIDE SEQUENCE [LARGE SCALE GENOMIC DNA]</scope>
    <source>
        <strain evidence="2">cv. Niubang</strain>
    </source>
</reference>
<proteinExistence type="predicted"/>
<sequence length="492" mass="58734">MNRTRRKQREQTFNEEFKAKSGESLEDTYERFVSLLNELAKNKVKKKQIENNVKFLSVLQPEWKKHTRRMKQMKDLSEIPLHEFYETLRQNKEEVEEKREEKKEKEKTVPDPVALVIEKKKEKEKKDKKKKKKVVLTESEESNNDDSDSDDGENMKQAMLLMTRVFQKKFYQKPGSNSQLYSSGSRNYEHKERIERKWYEERKPEEKKYVNNYEKKYVGKSKDAGKALMVEDDHWLDFTDTEGEREENAHMCLMGKEVKFDESDEETSEEVNIFSESNFLMKMETMMVELQDLQAKLKKEKRRVAKKRQTIFDLNKEIVGNKNLIDSLNKVVSAQMRWIQDHEDERWTHNWYQSHAQKQNHDHDHNLILGRIYQEHAKQTSDCEKFLFRTRKYCSARSNNSHTFVCAKQELADQSLREPQNTQTIACANQERVYLFLRQVGEQCIPQCFTRSVFFSVLREVYSSVFCVKCIPQCFARSEQEVIILVLCDFCT</sequence>
<protein>
    <submittedName>
        <fullName evidence="1">Uncharacterized protein</fullName>
    </submittedName>
</protein>